<reference evidence="2 3" key="1">
    <citation type="submission" date="2020-04" db="EMBL/GenBank/DDBJ databases">
        <title>Genome sequence of Altibacter aquimarinus strain ALE3EI.</title>
        <authorList>
            <person name="Oh H.-M."/>
            <person name="Jang D."/>
        </authorList>
    </citation>
    <scope>NUCLEOTIDE SEQUENCE [LARGE SCALE GENOMIC DNA]</scope>
    <source>
        <strain evidence="2 3">ALE3EI</strain>
    </source>
</reference>
<dbReference type="Proteomes" id="UP000515514">
    <property type="component" value="Chromosome"/>
</dbReference>
<dbReference type="RefSeq" id="WP_186989797.1">
    <property type="nucleotide sequence ID" value="NZ_CP052909.1"/>
</dbReference>
<proteinExistence type="predicted"/>
<organism evidence="2 3">
    <name type="scientific">Constantimarinum furrinae</name>
    <dbReference type="NCBI Taxonomy" id="2562285"/>
    <lineage>
        <taxon>Bacteria</taxon>
        <taxon>Pseudomonadati</taxon>
        <taxon>Bacteroidota</taxon>
        <taxon>Flavobacteriia</taxon>
        <taxon>Flavobacteriales</taxon>
        <taxon>Flavobacteriaceae</taxon>
        <taxon>Altibacter/Constantimarinum group</taxon>
        <taxon>Constantimarinum</taxon>
    </lineage>
</organism>
<dbReference type="Gene3D" id="3.40.50.2000">
    <property type="entry name" value="Glycogen Phosphorylase B"/>
    <property type="match status" value="1"/>
</dbReference>
<gene>
    <name evidence="2" type="ORF">ALE3EI_0115</name>
</gene>
<dbReference type="CDD" id="cd03801">
    <property type="entry name" value="GT4_PimA-like"/>
    <property type="match status" value="1"/>
</dbReference>
<dbReference type="PANTHER" id="PTHR45947">
    <property type="entry name" value="SULFOQUINOVOSYL TRANSFERASE SQD2"/>
    <property type="match status" value="1"/>
</dbReference>
<keyword evidence="3" id="KW-1185">Reference proteome</keyword>
<accession>A0A7G8PQU0</accession>
<dbReference type="AlphaFoldDB" id="A0A7G8PQU0"/>
<dbReference type="SUPFAM" id="SSF53756">
    <property type="entry name" value="UDP-Glycosyltransferase/glycogen phosphorylase"/>
    <property type="match status" value="1"/>
</dbReference>
<feature type="domain" description="Glycosyl transferase family 1" evidence="1">
    <location>
        <begin position="212"/>
        <end position="362"/>
    </location>
</feature>
<dbReference type="GO" id="GO:0016757">
    <property type="term" value="F:glycosyltransferase activity"/>
    <property type="evidence" value="ECO:0007669"/>
    <property type="project" value="InterPro"/>
</dbReference>
<evidence type="ECO:0000313" key="3">
    <source>
        <dbReference type="Proteomes" id="UP000515514"/>
    </source>
</evidence>
<name>A0A7G8PQU0_9FLAO</name>
<evidence type="ECO:0000259" key="1">
    <source>
        <dbReference type="Pfam" id="PF00534"/>
    </source>
</evidence>
<sequence>MNTEKNILIMGPLGGKGGRDLEAAFIADAIKTDFNLTFCSTINIQEETDLHAFGYTGTILGLNKLVYENDKRVKFVTDLRCAFRKKIRPNYFHISSKLSKLLLNLNKSKKRELEKLIPKYEGIIICAQLHSDYIPYVVEIAHYRDIPVIFRTTGKVSTQKVNLNAPWLQQVTQFVFHSEMNAARAGILGTDHYSIIDQCAFNESALLKIPLLKKKKVSHFLSLGRLDTNKNNTLIVNAFKRVPEPELRLTIVGNGPQKEQLKALVAKDTRISVLDAIPYDQLPQLYSSVDCIVIASLEESGPLTGLEAMAAGRLMISSKVGAMPERLPEHEFWFDEPDVLLQTQIEKIRDLTVDEVSHMSENMRNHYLQHYTKAKLQKSYLELVRHTISNNNAL</sequence>
<dbReference type="EMBL" id="CP052909">
    <property type="protein sequence ID" value="QNJ96706.1"/>
    <property type="molecule type" value="Genomic_DNA"/>
</dbReference>
<keyword evidence="2" id="KW-0808">Transferase</keyword>
<dbReference type="PANTHER" id="PTHR45947:SF3">
    <property type="entry name" value="SULFOQUINOVOSYL TRANSFERASE SQD2"/>
    <property type="match status" value="1"/>
</dbReference>
<evidence type="ECO:0000313" key="2">
    <source>
        <dbReference type="EMBL" id="QNJ96706.1"/>
    </source>
</evidence>
<dbReference type="KEGG" id="alti:ALE3EI_0115"/>
<protein>
    <submittedName>
        <fullName evidence="2">Glycosyl transferases group 1</fullName>
    </submittedName>
</protein>
<dbReference type="InterPro" id="IPR050194">
    <property type="entry name" value="Glycosyltransferase_grp1"/>
</dbReference>
<dbReference type="Pfam" id="PF00534">
    <property type="entry name" value="Glycos_transf_1"/>
    <property type="match status" value="1"/>
</dbReference>
<dbReference type="InterPro" id="IPR001296">
    <property type="entry name" value="Glyco_trans_1"/>
</dbReference>